<proteinExistence type="predicted"/>
<comment type="caution">
    <text evidence="1">The sequence shown here is derived from an EMBL/GenBank/DDBJ whole genome shotgun (WGS) entry which is preliminary data.</text>
</comment>
<gene>
    <name evidence="1" type="ORF">QJS10_CPB15g02073</name>
</gene>
<dbReference type="Pfam" id="PF21230">
    <property type="entry name" value="Nakanori"/>
    <property type="match status" value="1"/>
</dbReference>
<reference evidence="1" key="2">
    <citation type="submission" date="2023-06" db="EMBL/GenBank/DDBJ databases">
        <authorList>
            <person name="Ma L."/>
            <person name="Liu K.-W."/>
            <person name="Li Z."/>
            <person name="Hsiao Y.-Y."/>
            <person name="Qi Y."/>
            <person name="Fu T."/>
            <person name="Tang G."/>
            <person name="Zhang D."/>
            <person name="Sun W.-H."/>
            <person name="Liu D.-K."/>
            <person name="Li Y."/>
            <person name="Chen G.-Z."/>
            <person name="Liu X.-D."/>
            <person name="Liao X.-Y."/>
            <person name="Jiang Y.-T."/>
            <person name="Yu X."/>
            <person name="Hao Y."/>
            <person name="Huang J."/>
            <person name="Zhao X.-W."/>
            <person name="Ke S."/>
            <person name="Chen Y.-Y."/>
            <person name="Wu W.-L."/>
            <person name="Hsu J.-L."/>
            <person name="Lin Y.-F."/>
            <person name="Huang M.-D."/>
            <person name="Li C.-Y."/>
            <person name="Huang L."/>
            <person name="Wang Z.-W."/>
            <person name="Zhao X."/>
            <person name="Zhong W.-Y."/>
            <person name="Peng D.-H."/>
            <person name="Ahmad S."/>
            <person name="Lan S."/>
            <person name="Zhang J.-S."/>
            <person name="Tsai W.-C."/>
            <person name="Van De Peer Y."/>
            <person name="Liu Z.-J."/>
        </authorList>
    </citation>
    <scope>NUCLEOTIDE SEQUENCE</scope>
    <source>
        <strain evidence="1">CP</strain>
        <tissue evidence="1">Leaves</tissue>
    </source>
</reference>
<dbReference type="InterPro" id="IPR053085">
    <property type="entry name" value="Jasmonate-induced_protein"/>
</dbReference>
<evidence type="ECO:0008006" key="3">
    <source>
        <dbReference type="Google" id="ProtNLM"/>
    </source>
</evidence>
<sequence length="172" mass="19032">MAHVDEVHIPETPVFTFGILDTTGHTVTLVGKHIWTGQFVYNPKNIGVKQWGVIAHQGDFTSSSACIVFNGHDKNGKGYDWRVAWSNPKGKDSVKKVYTRICDTIARTLNRNELNAIQNQLHSCGSIDTATWNGYGTKVEIDDHGIIKGVLGLGPSYSRMRISSTTDDQQVM</sequence>
<dbReference type="InterPro" id="IPR049065">
    <property type="entry name" value="Nakanori"/>
</dbReference>
<name>A0AAV9D882_ACOCL</name>
<organism evidence="1 2">
    <name type="scientific">Acorus calamus</name>
    <name type="common">Sweet flag</name>
    <dbReference type="NCBI Taxonomy" id="4465"/>
    <lineage>
        <taxon>Eukaryota</taxon>
        <taxon>Viridiplantae</taxon>
        <taxon>Streptophyta</taxon>
        <taxon>Embryophyta</taxon>
        <taxon>Tracheophyta</taxon>
        <taxon>Spermatophyta</taxon>
        <taxon>Magnoliopsida</taxon>
        <taxon>Liliopsida</taxon>
        <taxon>Acoraceae</taxon>
        <taxon>Acorus</taxon>
    </lineage>
</organism>
<dbReference type="PANTHER" id="PTHR36482:SF6">
    <property type="entry name" value="JASMONATE-INDUCED PROTEIN HOMOLOG"/>
    <property type="match status" value="1"/>
</dbReference>
<reference evidence="1" key="1">
    <citation type="journal article" date="2023" name="Nat. Commun.">
        <title>Diploid and tetraploid genomes of Acorus and the evolution of monocots.</title>
        <authorList>
            <person name="Ma L."/>
            <person name="Liu K.W."/>
            <person name="Li Z."/>
            <person name="Hsiao Y.Y."/>
            <person name="Qi Y."/>
            <person name="Fu T."/>
            <person name="Tang G.D."/>
            <person name="Zhang D."/>
            <person name="Sun W.H."/>
            <person name="Liu D.K."/>
            <person name="Li Y."/>
            <person name="Chen G.Z."/>
            <person name="Liu X.D."/>
            <person name="Liao X.Y."/>
            <person name="Jiang Y.T."/>
            <person name="Yu X."/>
            <person name="Hao Y."/>
            <person name="Huang J."/>
            <person name="Zhao X.W."/>
            <person name="Ke S."/>
            <person name="Chen Y.Y."/>
            <person name="Wu W.L."/>
            <person name="Hsu J.L."/>
            <person name="Lin Y.F."/>
            <person name="Huang M.D."/>
            <person name="Li C.Y."/>
            <person name="Huang L."/>
            <person name="Wang Z.W."/>
            <person name="Zhao X."/>
            <person name="Zhong W.Y."/>
            <person name="Peng D.H."/>
            <person name="Ahmad S."/>
            <person name="Lan S."/>
            <person name="Zhang J.S."/>
            <person name="Tsai W.C."/>
            <person name="Van de Peer Y."/>
            <person name="Liu Z.J."/>
        </authorList>
    </citation>
    <scope>NUCLEOTIDE SEQUENCE</scope>
    <source>
        <strain evidence="1">CP</strain>
    </source>
</reference>
<dbReference type="EMBL" id="JAUJYO010000015">
    <property type="protein sequence ID" value="KAK1296392.1"/>
    <property type="molecule type" value="Genomic_DNA"/>
</dbReference>
<evidence type="ECO:0000313" key="2">
    <source>
        <dbReference type="Proteomes" id="UP001180020"/>
    </source>
</evidence>
<keyword evidence="2" id="KW-1185">Reference proteome</keyword>
<dbReference type="AlphaFoldDB" id="A0AAV9D882"/>
<protein>
    <recommendedName>
        <fullName evidence="3">23 kDa jasmonate-induced protein-like</fullName>
    </recommendedName>
</protein>
<dbReference type="PANTHER" id="PTHR36482">
    <property type="entry name" value="OSJNBA0024J22.15 PROTEIN"/>
    <property type="match status" value="1"/>
</dbReference>
<accession>A0AAV9D882</accession>
<dbReference type="Proteomes" id="UP001180020">
    <property type="component" value="Unassembled WGS sequence"/>
</dbReference>
<evidence type="ECO:0000313" key="1">
    <source>
        <dbReference type="EMBL" id="KAK1296392.1"/>
    </source>
</evidence>